<proteinExistence type="inferred from homology"/>
<feature type="domain" description="Tail sheath protein subtilisin-like" evidence="3">
    <location>
        <begin position="289"/>
        <end position="426"/>
    </location>
</feature>
<evidence type="ECO:0000313" key="5">
    <source>
        <dbReference type="Proteomes" id="UP000325787"/>
    </source>
</evidence>
<keyword evidence="5" id="KW-1185">Reference proteome</keyword>
<dbReference type="InterPro" id="IPR052042">
    <property type="entry name" value="Tail_sheath_structural"/>
</dbReference>
<reference evidence="5" key="1">
    <citation type="journal article" date="2021" name="Curr. Microbiol.">
        <title>Complete genome of nocamycin-producing strain Saccharothrix syringae NRRL B-16468 reveals the biosynthetic potential for secondary metabolites.</title>
        <authorList>
            <person name="Mo X."/>
            <person name="Yang S."/>
        </authorList>
    </citation>
    <scope>NUCLEOTIDE SEQUENCE [LARGE SCALE GENOMIC DNA]</scope>
    <source>
        <strain evidence="5">ATCC 51364 / DSM 43886 / JCM 6844 / KCTC 9398 / NBRC 14523 / NRRL B-16468 / INA 2240</strain>
    </source>
</reference>
<name>A0A5Q0GXI4_SACSY</name>
<dbReference type="PANTHER" id="PTHR35861:SF1">
    <property type="entry name" value="PHAGE TAIL SHEATH PROTEIN"/>
    <property type="match status" value="1"/>
</dbReference>
<evidence type="ECO:0000313" key="4">
    <source>
        <dbReference type="EMBL" id="QFZ18651.1"/>
    </source>
</evidence>
<accession>A0A5Q0GXI4</accession>
<dbReference type="EMBL" id="CP034550">
    <property type="protein sequence ID" value="QFZ18651.1"/>
    <property type="molecule type" value="Genomic_DNA"/>
</dbReference>
<comment type="similarity">
    <text evidence="1">Belongs to the myoviridae tail sheath protein family.</text>
</comment>
<dbReference type="Proteomes" id="UP000325787">
    <property type="component" value="Chromosome"/>
</dbReference>
<dbReference type="Pfam" id="PF04984">
    <property type="entry name" value="Phage_sheath_1"/>
    <property type="match status" value="1"/>
</dbReference>
<gene>
    <name evidence="4" type="ORF">EKG83_15325</name>
</gene>
<dbReference type="InterPro" id="IPR035089">
    <property type="entry name" value="Phage_sheath_subtilisin"/>
</dbReference>
<feature type="compositionally biased region" description="Basic residues" evidence="2">
    <location>
        <begin position="257"/>
        <end position="267"/>
    </location>
</feature>
<sequence length="548" mass="59244">MSEGQVVPVRSDPLGADRVPGVGVEWLDAAPQFRDAVPTDVAGFVGIAERGPLHQAVRVDNWDQFRGVFGTRLPHAYLAYAVEGFFANGGRRCWVVRVADPVAAGPAWDRVRVGVTSRCLRLGASSPGEWGNQVRYRVEPEAGGLFGLRLRRGDVVEAWHGLSDGSTAGDRDAVAVLNDPVKGSRLVAASWWEEDRPADGGPRTRDGRLSRGDDGLRRLRPEHFADDERGWGVEALDGVDDVSLVSVPDCWSPSSTRWRRPRRRCPHRGPDDPKAAGPVRAEFGWRTAAWVQRQVVRHCAERQDRVALLDAPRFDERGKPADRAAVLAWRAGFRSPFAALYHPWIVAPDGTAGGGTVVPPSGHVAGVCAAGDSAVGVHKAPAGEVLKLAVDTAAEVDDVTHGELNHNGVNVLRANRGVRVLGNRTLAPADSPLRRLNVRRLMSALEEQIRRGTAWLVFEKASLSVCGDVERVVHGVLEDAWRSGRLAGPTPEAAYSVRCDHTVNPPVELARGKITCLVAVLPPQSAERLVLRLVRSPAGVLTEKQPGG</sequence>
<protein>
    <submittedName>
        <fullName evidence="4">Phage tail sheath family protein</fullName>
    </submittedName>
</protein>
<organism evidence="4 5">
    <name type="scientific">Saccharothrix syringae</name>
    <name type="common">Nocardiopsis syringae</name>
    <dbReference type="NCBI Taxonomy" id="103733"/>
    <lineage>
        <taxon>Bacteria</taxon>
        <taxon>Bacillati</taxon>
        <taxon>Actinomycetota</taxon>
        <taxon>Actinomycetes</taxon>
        <taxon>Pseudonocardiales</taxon>
        <taxon>Pseudonocardiaceae</taxon>
        <taxon>Saccharothrix</taxon>
    </lineage>
</organism>
<feature type="region of interest" description="Disordered" evidence="2">
    <location>
        <begin position="193"/>
        <end position="214"/>
    </location>
</feature>
<feature type="region of interest" description="Disordered" evidence="2">
    <location>
        <begin position="256"/>
        <end position="278"/>
    </location>
</feature>
<dbReference type="AlphaFoldDB" id="A0A5Q0GXI4"/>
<dbReference type="OrthoDB" id="9767864at2"/>
<evidence type="ECO:0000256" key="2">
    <source>
        <dbReference type="SAM" id="MobiDB-lite"/>
    </source>
</evidence>
<dbReference type="RefSeq" id="WP_033433187.1">
    <property type="nucleotide sequence ID" value="NZ_CP034550.1"/>
</dbReference>
<evidence type="ECO:0000259" key="3">
    <source>
        <dbReference type="Pfam" id="PF04984"/>
    </source>
</evidence>
<dbReference type="Gene3D" id="3.40.50.11780">
    <property type="match status" value="2"/>
</dbReference>
<evidence type="ECO:0000256" key="1">
    <source>
        <dbReference type="ARBA" id="ARBA00008005"/>
    </source>
</evidence>
<dbReference type="PANTHER" id="PTHR35861">
    <property type="match status" value="1"/>
</dbReference>
<dbReference type="KEGG" id="ssyi:EKG83_15325"/>